<name>A0A8K0VBA8_9RHOB</name>
<proteinExistence type="predicted"/>
<protein>
    <submittedName>
        <fullName evidence="2">TraB/GumN family protein</fullName>
    </submittedName>
</protein>
<dbReference type="Pfam" id="PF01963">
    <property type="entry name" value="TraB_PrgY_gumN"/>
    <property type="match status" value="1"/>
</dbReference>
<dbReference type="EMBL" id="JAESVN010000010">
    <property type="protein sequence ID" value="MBL4918922.1"/>
    <property type="molecule type" value="Genomic_DNA"/>
</dbReference>
<keyword evidence="3" id="KW-1185">Reference proteome</keyword>
<dbReference type="PANTHER" id="PTHR40590:SF1">
    <property type="entry name" value="CYTOPLASMIC PROTEIN"/>
    <property type="match status" value="1"/>
</dbReference>
<keyword evidence="1" id="KW-0732">Signal</keyword>
<feature type="chain" id="PRO_5035459203" evidence="1">
    <location>
        <begin position="29"/>
        <end position="337"/>
    </location>
</feature>
<accession>A0A8K0VBA8</accession>
<sequence>MHRIPRLPACLPGLVLLICLALSSAAQAQCRGTDLLEVMPAAERQELMARAAAVPYPEGNLWRATRGEAELMLAGTYHLDDPRHDGVMDRLLPLLERATVLLVEAGPEEEEALRDRMAADPGTMLAEGGSAVFDRLGSEERDRLADALLQRGIPGPIAERLRPWFLSMMLAIPPCALPIAARDAGLDKRLIEAADLRGIPVRALEPYDTALRLFDGMTEAEQVAMIRNALSFEDRAADLLHTTSEAFFTARTRLIWELNRHLSLKQPGADAAEVEAEFAKLEETLMSQRNRDWLAALIDAATKGPAFAAFGALHLPGKAGVLALLEAEGFTLERLPE</sequence>
<reference evidence="2" key="1">
    <citation type="submission" date="2021-01" db="EMBL/GenBank/DDBJ databases">
        <title>Tabrizicola alba sp. nov. a motile alkaliphilic bacterium isolated from a soda lake.</title>
        <authorList>
            <person name="Szuroczki S."/>
            <person name="Abbaszade G."/>
            <person name="Schumann P."/>
            <person name="Toth E."/>
        </authorList>
    </citation>
    <scope>NUCLEOTIDE SEQUENCE</scope>
    <source>
        <strain evidence="2">DMG-N-6</strain>
    </source>
</reference>
<comment type="caution">
    <text evidence="2">The sequence shown here is derived from an EMBL/GenBank/DDBJ whole genome shotgun (WGS) entry which is preliminary data.</text>
</comment>
<dbReference type="CDD" id="cd14789">
    <property type="entry name" value="Tiki"/>
    <property type="match status" value="1"/>
</dbReference>
<evidence type="ECO:0000256" key="1">
    <source>
        <dbReference type="SAM" id="SignalP"/>
    </source>
</evidence>
<dbReference type="PANTHER" id="PTHR40590">
    <property type="entry name" value="CYTOPLASMIC PROTEIN-RELATED"/>
    <property type="match status" value="1"/>
</dbReference>
<dbReference type="AlphaFoldDB" id="A0A8K0VBA8"/>
<organism evidence="2 3">
    <name type="scientific">Szabonella alba</name>
    <dbReference type="NCBI Taxonomy" id="2804194"/>
    <lineage>
        <taxon>Bacteria</taxon>
        <taxon>Pseudomonadati</taxon>
        <taxon>Pseudomonadota</taxon>
        <taxon>Alphaproteobacteria</taxon>
        <taxon>Rhodobacterales</taxon>
        <taxon>Paracoccaceae</taxon>
        <taxon>Szabonella</taxon>
    </lineage>
</organism>
<evidence type="ECO:0000313" key="3">
    <source>
        <dbReference type="Proteomes" id="UP000648908"/>
    </source>
</evidence>
<dbReference type="RefSeq" id="WP_202689900.1">
    <property type="nucleotide sequence ID" value="NZ_JAESVN010000010.1"/>
</dbReference>
<evidence type="ECO:0000313" key="2">
    <source>
        <dbReference type="EMBL" id="MBL4918922.1"/>
    </source>
</evidence>
<dbReference type="Proteomes" id="UP000648908">
    <property type="component" value="Unassembled WGS sequence"/>
</dbReference>
<feature type="signal peptide" evidence="1">
    <location>
        <begin position="1"/>
        <end position="28"/>
    </location>
</feature>
<dbReference type="InterPro" id="IPR002816">
    <property type="entry name" value="TraB/PrgY/GumN_fam"/>
</dbReference>
<gene>
    <name evidence="2" type="ORF">JL811_16985</name>
</gene>
<dbReference type="InterPro" id="IPR047111">
    <property type="entry name" value="YbaP-like"/>
</dbReference>